<dbReference type="PANTHER" id="PTHR39515">
    <property type="entry name" value="CONSERVED PROTEIN"/>
    <property type="match status" value="1"/>
</dbReference>
<evidence type="ECO:0000313" key="6">
    <source>
        <dbReference type="Proteomes" id="UP001235064"/>
    </source>
</evidence>
<evidence type="ECO:0000256" key="2">
    <source>
        <dbReference type="ARBA" id="ARBA00023125"/>
    </source>
</evidence>
<organism evidence="5 6">
    <name type="scientific">Microbacterium candidum</name>
    <dbReference type="NCBI Taxonomy" id="3041922"/>
    <lineage>
        <taxon>Bacteria</taxon>
        <taxon>Bacillati</taxon>
        <taxon>Actinomycetota</taxon>
        <taxon>Actinomycetes</taxon>
        <taxon>Micrococcales</taxon>
        <taxon>Microbacteriaceae</taxon>
        <taxon>Microbacterium</taxon>
    </lineage>
</organism>
<dbReference type="Proteomes" id="UP001235064">
    <property type="component" value="Unassembled WGS sequence"/>
</dbReference>
<dbReference type="InterPro" id="IPR036390">
    <property type="entry name" value="WH_DNA-bd_sf"/>
</dbReference>
<dbReference type="RefSeq" id="WP_286286737.1">
    <property type="nucleotide sequence ID" value="NZ_JASXSZ010000001.1"/>
</dbReference>
<reference evidence="5 6" key="1">
    <citation type="submission" date="2023-06" db="EMBL/GenBank/DDBJ databases">
        <title>Microbacterium sp. nov., isolated from a waste landfill.</title>
        <authorList>
            <person name="Wen W."/>
        </authorList>
    </citation>
    <scope>NUCLEOTIDE SEQUENCE [LARGE SCALE GENOMIC DNA]</scope>
    <source>
        <strain evidence="5 6">ASV49</strain>
    </source>
</reference>
<dbReference type="PROSITE" id="PS01117">
    <property type="entry name" value="HTH_MARR_1"/>
    <property type="match status" value="1"/>
</dbReference>
<dbReference type="InterPro" id="IPR052526">
    <property type="entry name" value="HTH-type_Bedaq_tolerance"/>
</dbReference>
<dbReference type="PANTHER" id="PTHR39515:SF2">
    <property type="entry name" value="HTH-TYPE TRANSCRIPTIONAL REGULATOR RV0880"/>
    <property type="match status" value="1"/>
</dbReference>
<protein>
    <submittedName>
        <fullName evidence="5">MarR family transcriptional regulator</fullName>
    </submittedName>
</protein>
<dbReference type="Gene3D" id="1.10.10.10">
    <property type="entry name" value="Winged helix-like DNA-binding domain superfamily/Winged helix DNA-binding domain"/>
    <property type="match status" value="1"/>
</dbReference>
<keyword evidence="1" id="KW-0805">Transcription regulation</keyword>
<sequence length="145" mass="15653">MTREQDHHDAARLAIAVGRINRRIRPSGDGLTQGQLSALSTIVRRGPLRPGDIARIESTAPPTVTRLVAELERLGLVERVPDAADRRSLFVHGTVLGEQAILRARAERADRIGALMASLDDQQRAAIAAALSALEQMAEPGIPEE</sequence>
<dbReference type="InterPro" id="IPR000835">
    <property type="entry name" value="HTH_MarR-typ"/>
</dbReference>
<dbReference type="InterPro" id="IPR023187">
    <property type="entry name" value="Tscrpt_reg_MarR-type_CS"/>
</dbReference>
<dbReference type="PROSITE" id="PS50995">
    <property type="entry name" value="HTH_MARR_2"/>
    <property type="match status" value="1"/>
</dbReference>
<dbReference type="Pfam" id="PF01047">
    <property type="entry name" value="MarR"/>
    <property type="match status" value="1"/>
</dbReference>
<name>A0ABT7MVA2_9MICO</name>
<dbReference type="SMART" id="SM00347">
    <property type="entry name" value="HTH_MARR"/>
    <property type="match status" value="1"/>
</dbReference>
<gene>
    <name evidence="5" type="ORF">QSV35_03485</name>
</gene>
<dbReference type="InterPro" id="IPR036388">
    <property type="entry name" value="WH-like_DNA-bd_sf"/>
</dbReference>
<feature type="domain" description="HTH marR-type" evidence="4">
    <location>
        <begin position="1"/>
        <end position="136"/>
    </location>
</feature>
<comment type="caution">
    <text evidence="5">The sequence shown here is derived from an EMBL/GenBank/DDBJ whole genome shotgun (WGS) entry which is preliminary data.</text>
</comment>
<keyword evidence="3" id="KW-0804">Transcription</keyword>
<proteinExistence type="predicted"/>
<keyword evidence="2" id="KW-0238">DNA-binding</keyword>
<dbReference type="SUPFAM" id="SSF46785">
    <property type="entry name" value="Winged helix' DNA-binding domain"/>
    <property type="match status" value="1"/>
</dbReference>
<dbReference type="EMBL" id="JASXSZ010000001">
    <property type="protein sequence ID" value="MDL9978383.1"/>
    <property type="molecule type" value="Genomic_DNA"/>
</dbReference>
<accession>A0ABT7MVA2</accession>
<keyword evidence="6" id="KW-1185">Reference proteome</keyword>
<evidence type="ECO:0000256" key="3">
    <source>
        <dbReference type="ARBA" id="ARBA00023163"/>
    </source>
</evidence>
<evidence type="ECO:0000259" key="4">
    <source>
        <dbReference type="PROSITE" id="PS50995"/>
    </source>
</evidence>
<evidence type="ECO:0000313" key="5">
    <source>
        <dbReference type="EMBL" id="MDL9978383.1"/>
    </source>
</evidence>
<evidence type="ECO:0000256" key="1">
    <source>
        <dbReference type="ARBA" id="ARBA00023015"/>
    </source>
</evidence>